<dbReference type="InterPro" id="IPR012337">
    <property type="entry name" value="RNaseH-like_sf"/>
</dbReference>
<dbReference type="GeneID" id="66080701"/>
<sequence length="102" mass="11409">MESHRVQADENNTEPNLLDLYHGFSFPGRSDTIASMEPPLIKLRKRVLSISANSASCERLFSVFGNILTKLQNQLGTPTLSNLAELKMLIRDEYLQSGEAKT</sequence>
<gene>
    <name evidence="2" type="ORF">E1B28_011626</name>
</gene>
<dbReference type="InterPro" id="IPR008906">
    <property type="entry name" value="HATC_C_dom"/>
</dbReference>
<reference evidence="2" key="1">
    <citation type="journal article" date="2021" name="Genome Biol. Evol.">
        <title>The assembled and annotated genome of the fairy-ring fungus Marasmius oreades.</title>
        <authorList>
            <person name="Hiltunen M."/>
            <person name="Ament-Velasquez S.L."/>
            <person name="Johannesson H."/>
        </authorList>
    </citation>
    <scope>NUCLEOTIDE SEQUENCE</scope>
    <source>
        <strain evidence="2">03SP1</strain>
    </source>
</reference>
<evidence type="ECO:0000313" key="3">
    <source>
        <dbReference type="Proteomes" id="UP001049176"/>
    </source>
</evidence>
<dbReference type="KEGG" id="more:E1B28_011626"/>
<evidence type="ECO:0000259" key="1">
    <source>
        <dbReference type="Pfam" id="PF05699"/>
    </source>
</evidence>
<proteinExistence type="predicted"/>
<dbReference type="EMBL" id="CM032187">
    <property type="protein sequence ID" value="KAG7090004.1"/>
    <property type="molecule type" value="Genomic_DNA"/>
</dbReference>
<name>A0A9P7USA7_9AGAR</name>
<dbReference type="RefSeq" id="XP_043006474.1">
    <property type="nucleotide sequence ID" value="XM_043156686.1"/>
</dbReference>
<dbReference type="SUPFAM" id="SSF53098">
    <property type="entry name" value="Ribonuclease H-like"/>
    <property type="match status" value="1"/>
</dbReference>
<accession>A0A9P7USA7</accession>
<feature type="domain" description="HAT C-terminal dimerisation" evidence="1">
    <location>
        <begin position="38"/>
        <end position="81"/>
    </location>
</feature>
<dbReference type="Pfam" id="PF05699">
    <property type="entry name" value="Dimer_Tnp_hAT"/>
    <property type="match status" value="1"/>
</dbReference>
<dbReference type="Proteomes" id="UP001049176">
    <property type="component" value="Chromosome 7"/>
</dbReference>
<keyword evidence="3" id="KW-1185">Reference proteome</keyword>
<comment type="caution">
    <text evidence="2">The sequence shown here is derived from an EMBL/GenBank/DDBJ whole genome shotgun (WGS) entry which is preliminary data.</text>
</comment>
<evidence type="ECO:0000313" key="2">
    <source>
        <dbReference type="EMBL" id="KAG7090004.1"/>
    </source>
</evidence>
<dbReference type="GO" id="GO:0046983">
    <property type="term" value="F:protein dimerization activity"/>
    <property type="evidence" value="ECO:0007669"/>
    <property type="project" value="InterPro"/>
</dbReference>
<protein>
    <recommendedName>
        <fullName evidence="1">HAT C-terminal dimerisation domain-containing protein</fullName>
    </recommendedName>
</protein>
<dbReference type="AlphaFoldDB" id="A0A9P7USA7"/>
<dbReference type="OrthoDB" id="3270520at2759"/>
<organism evidence="2 3">
    <name type="scientific">Marasmius oreades</name>
    <name type="common">fairy-ring Marasmius</name>
    <dbReference type="NCBI Taxonomy" id="181124"/>
    <lineage>
        <taxon>Eukaryota</taxon>
        <taxon>Fungi</taxon>
        <taxon>Dikarya</taxon>
        <taxon>Basidiomycota</taxon>
        <taxon>Agaricomycotina</taxon>
        <taxon>Agaricomycetes</taxon>
        <taxon>Agaricomycetidae</taxon>
        <taxon>Agaricales</taxon>
        <taxon>Marasmiineae</taxon>
        <taxon>Marasmiaceae</taxon>
        <taxon>Marasmius</taxon>
    </lineage>
</organism>